<comment type="caution">
    <text evidence="1">The sequence shown here is derived from an EMBL/GenBank/DDBJ whole genome shotgun (WGS) entry which is preliminary data.</text>
</comment>
<keyword evidence="2" id="KW-1185">Reference proteome</keyword>
<dbReference type="AlphaFoldDB" id="X6LJ29"/>
<organism evidence="1 2">
    <name type="scientific">Reticulomyxa filosa</name>
    <dbReference type="NCBI Taxonomy" id="46433"/>
    <lineage>
        <taxon>Eukaryota</taxon>
        <taxon>Sar</taxon>
        <taxon>Rhizaria</taxon>
        <taxon>Retaria</taxon>
        <taxon>Foraminifera</taxon>
        <taxon>Monothalamids</taxon>
        <taxon>Reticulomyxidae</taxon>
        <taxon>Reticulomyxa</taxon>
    </lineage>
</organism>
<accession>X6LJ29</accession>
<reference evidence="1 2" key="1">
    <citation type="journal article" date="2013" name="Curr. Biol.">
        <title>The Genome of the Foraminiferan Reticulomyxa filosa.</title>
        <authorList>
            <person name="Glockner G."/>
            <person name="Hulsmann N."/>
            <person name="Schleicher M."/>
            <person name="Noegel A.A."/>
            <person name="Eichinger L."/>
            <person name="Gallinger C."/>
            <person name="Pawlowski J."/>
            <person name="Sierra R."/>
            <person name="Euteneuer U."/>
            <person name="Pillet L."/>
            <person name="Moustafa A."/>
            <person name="Platzer M."/>
            <person name="Groth M."/>
            <person name="Szafranski K."/>
            <person name="Schliwa M."/>
        </authorList>
    </citation>
    <scope>NUCLEOTIDE SEQUENCE [LARGE SCALE GENOMIC DNA]</scope>
</reference>
<sequence>WDIGNNYSNLDILQQEEAIATLTKYSLINYTENPANYDIYNLSEEVIKGLKSTFTIHEMTQFAVHDHLNKQDKKFHIKKGLNTLVKFLPDKMDIYVPLAEQANFLISHIQTITDYAQKEEVYSDDLITLYVRELEYYLAGKRVL</sequence>
<evidence type="ECO:0000313" key="2">
    <source>
        <dbReference type="Proteomes" id="UP000023152"/>
    </source>
</evidence>
<evidence type="ECO:0000313" key="1">
    <source>
        <dbReference type="EMBL" id="ETO01928.1"/>
    </source>
</evidence>
<gene>
    <name evidence="1" type="ORF">RFI_35508</name>
</gene>
<feature type="non-terminal residue" evidence="1">
    <location>
        <position position="1"/>
    </location>
</feature>
<dbReference type="EMBL" id="ASPP01037079">
    <property type="protein sequence ID" value="ETO01928.1"/>
    <property type="molecule type" value="Genomic_DNA"/>
</dbReference>
<dbReference type="Proteomes" id="UP000023152">
    <property type="component" value="Unassembled WGS sequence"/>
</dbReference>
<proteinExistence type="predicted"/>
<protein>
    <submittedName>
        <fullName evidence="1">Uncharacterized protein</fullName>
    </submittedName>
</protein>
<name>X6LJ29_RETFI</name>